<dbReference type="AlphaFoldDB" id="A0A401YYN1"/>
<reference evidence="2 3" key="1">
    <citation type="submission" date="2018-12" db="EMBL/GenBank/DDBJ databases">
        <title>Draft genome sequence of Embleya hyalina NBRC 13850T.</title>
        <authorList>
            <person name="Komaki H."/>
            <person name="Hosoyama A."/>
            <person name="Kimura A."/>
            <person name="Ichikawa N."/>
            <person name="Tamura T."/>
        </authorList>
    </citation>
    <scope>NUCLEOTIDE SEQUENCE [LARGE SCALE GENOMIC DNA]</scope>
    <source>
        <strain evidence="2 3">NBRC 13850</strain>
    </source>
</reference>
<dbReference type="InterPro" id="IPR029787">
    <property type="entry name" value="Nucleotide_cyclase"/>
</dbReference>
<comment type="caution">
    <text evidence="2">The sequence shown here is derived from an EMBL/GenBank/DDBJ whole genome shotgun (WGS) entry which is preliminary data.</text>
</comment>
<dbReference type="PROSITE" id="PS50887">
    <property type="entry name" value="GGDEF"/>
    <property type="match status" value="1"/>
</dbReference>
<dbReference type="Proteomes" id="UP000286931">
    <property type="component" value="Unassembled WGS sequence"/>
</dbReference>
<dbReference type="OrthoDB" id="23692at2"/>
<evidence type="ECO:0000313" key="3">
    <source>
        <dbReference type="Proteomes" id="UP000286931"/>
    </source>
</evidence>
<dbReference type="Pfam" id="PF00990">
    <property type="entry name" value="GGDEF"/>
    <property type="match status" value="1"/>
</dbReference>
<dbReference type="PANTHER" id="PTHR44757">
    <property type="entry name" value="DIGUANYLATE CYCLASE DGCP"/>
    <property type="match status" value="1"/>
</dbReference>
<dbReference type="InterPro" id="IPR000160">
    <property type="entry name" value="GGDEF_dom"/>
</dbReference>
<dbReference type="CDD" id="cd01949">
    <property type="entry name" value="GGDEF"/>
    <property type="match status" value="1"/>
</dbReference>
<dbReference type="EMBL" id="BIFH01000034">
    <property type="protein sequence ID" value="GCD99746.1"/>
    <property type="molecule type" value="Genomic_DNA"/>
</dbReference>
<keyword evidence="3" id="KW-1185">Reference proteome</keyword>
<dbReference type="NCBIfam" id="TIGR00254">
    <property type="entry name" value="GGDEF"/>
    <property type="match status" value="1"/>
</dbReference>
<dbReference type="PANTHER" id="PTHR44757:SF2">
    <property type="entry name" value="BIOFILM ARCHITECTURE MAINTENANCE PROTEIN MBAA"/>
    <property type="match status" value="1"/>
</dbReference>
<dbReference type="InterPro" id="IPR052155">
    <property type="entry name" value="Biofilm_reg_signaling"/>
</dbReference>
<dbReference type="RefSeq" id="WP_126641521.1">
    <property type="nucleotide sequence ID" value="NZ_BIFH01000034.1"/>
</dbReference>
<organism evidence="2 3">
    <name type="scientific">Embleya hyalina</name>
    <dbReference type="NCBI Taxonomy" id="516124"/>
    <lineage>
        <taxon>Bacteria</taxon>
        <taxon>Bacillati</taxon>
        <taxon>Actinomycetota</taxon>
        <taxon>Actinomycetes</taxon>
        <taxon>Kitasatosporales</taxon>
        <taxon>Streptomycetaceae</taxon>
        <taxon>Embleya</taxon>
    </lineage>
</organism>
<dbReference type="SMART" id="SM00267">
    <property type="entry name" value="GGDEF"/>
    <property type="match status" value="1"/>
</dbReference>
<feature type="domain" description="GGDEF" evidence="1">
    <location>
        <begin position="69"/>
        <end position="203"/>
    </location>
</feature>
<dbReference type="Gene3D" id="3.30.70.270">
    <property type="match status" value="1"/>
</dbReference>
<protein>
    <submittedName>
        <fullName evidence="2">GGDEF domain-containing protein</fullName>
    </submittedName>
</protein>
<proteinExistence type="predicted"/>
<dbReference type="InterPro" id="IPR043128">
    <property type="entry name" value="Rev_trsase/Diguanyl_cyclase"/>
</dbReference>
<accession>A0A401YYN1</accession>
<evidence type="ECO:0000259" key="1">
    <source>
        <dbReference type="PROSITE" id="PS50887"/>
    </source>
</evidence>
<evidence type="ECO:0000313" key="2">
    <source>
        <dbReference type="EMBL" id="GCD99746.1"/>
    </source>
</evidence>
<sequence>MPTPTPQRQLSRTLLLTAAVVPLALAVADDVRLRRRLEVAGRDELTGLRRRQALTDHGEKLLPAGHRADDVLVLLLDVDAFKQVNDVFGHAAGDRVLVVVARRLHRWCSARRGLAARLGGDEFGAFVRLPRADVDRELVDLRSRLNEPVAYEGLGPGVPCSVSVGAAHTADLPGRPWTALLRAADVAMYRVKSGEAAFPYLGTRDDAATATVNGRRPGRPGTHLAAAHAA</sequence>
<gene>
    <name evidence="2" type="ORF">EHYA_07468</name>
</gene>
<name>A0A401YYN1_9ACTN</name>
<dbReference type="SUPFAM" id="SSF55073">
    <property type="entry name" value="Nucleotide cyclase"/>
    <property type="match status" value="1"/>
</dbReference>